<reference evidence="7 8" key="1">
    <citation type="submission" date="2018-08" db="EMBL/GenBank/DDBJ databases">
        <title>Genomic investigation of the strawberry pathogen Phytophthora fragariae indicates pathogenicity is determined by transcriptional variation in three key races.</title>
        <authorList>
            <person name="Adams T.M."/>
            <person name="Armitage A.D."/>
            <person name="Sobczyk M.K."/>
            <person name="Bates H.J."/>
            <person name="Dunwell J.M."/>
            <person name="Nellist C.F."/>
            <person name="Harrison R.J."/>
        </authorList>
    </citation>
    <scope>NUCLEOTIDE SEQUENCE [LARGE SCALE GENOMIC DNA]</scope>
    <source>
        <strain evidence="5 8">BC-1</strain>
        <strain evidence="4 9">NOV-5</strain>
        <strain evidence="6 11">NOV-77</strain>
        <strain evidence="1 7">NOV-9</strain>
        <strain evidence="3 12">ONT-3</strain>
        <strain evidence="2 10">SCRP245</strain>
    </source>
</reference>
<evidence type="ECO:0000313" key="7">
    <source>
        <dbReference type="Proteomes" id="UP000429523"/>
    </source>
</evidence>
<proteinExistence type="predicted"/>
<dbReference type="Proteomes" id="UP000488956">
    <property type="component" value="Unassembled WGS sequence"/>
</dbReference>
<evidence type="ECO:0000313" key="8">
    <source>
        <dbReference type="Proteomes" id="UP000440367"/>
    </source>
</evidence>
<dbReference type="AlphaFoldDB" id="A0A6A3FNL7"/>
<gene>
    <name evidence="5" type="ORF">PF002_g4249</name>
    <name evidence="4" type="ORF">PF006_g3276</name>
    <name evidence="6" type="ORF">PF008_g2084</name>
    <name evidence="1" type="ORF">PF009_g4169</name>
    <name evidence="3" type="ORF">PF010_g3383</name>
    <name evidence="2" type="ORF">PF011_g3019</name>
</gene>
<dbReference type="Proteomes" id="UP000429523">
    <property type="component" value="Unassembled WGS sequence"/>
</dbReference>
<dbReference type="EMBL" id="QXFW01000096">
    <property type="protein sequence ID" value="KAE9025472.1"/>
    <property type="molecule type" value="Genomic_DNA"/>
</dbReference>
<evidence type="ECO:0000313" key="1">
    <source>
        <dbReference type="EMBL" id="KAE8946216.1"/>
    </source>
</evidence>
<evidence type="ECO:0000313" key="5">
    <source>
        <dbReference type="EMBL" id="KAE9251534.1"/>
    </source>
</evidence>
<accession>A0A6A3FNL7</accession>
<evidence type="ECO:0000313" key="9">
    <source>
        <dbReference type="Proteomes" id="UP000440732"/>
    </source>
</evidence>
<dbReference type="Proteomes" id="UP000440367">
    <property type="component" value="Unassembled WGS sequence"/>
</dbReference>
<evidence type="ECO:0000313" key="4">
    <source>
        <dbReference type="EMBL" id="KAE9152521.1"/>
    </source>
</evidence>
<evidence type="ECO:0000313" key="3">
    <source>
        <dbReference type="EMBL" id="KAE9131898.1"/>
    </source>
</evidence>
<evidence type="ECO:0000313" key="10">
    <source>
        <dbReference type="Proteomes" id="UP000460718"/>
    </source>
</evidence>
<dbReference type="EMBL" id="QXGA01000102">
    <property type="protein sequence ID" value="KAE9152521.1"/>
    <property type="molecule type" value="Genomic_DNA"/>
</dbReference>
<dbReference type="Proteomes" id="UP000486351">
    <property type="component" value="Unassembled WGS sequence"/>
</dbReference>
<dbReference type="EMBL" id="QXFX01000104">
    <property type="protein sequence ID" value="KAE9131898.1"/>
    <property type="molecule type" value="Genomic_DNA"/>
</dbReference>
<organism evidence="1 7">
    <name type="scientific">Phytophthora fragariae</name>
    <dbReference type="NCBI Taxonomy" id="53985"/>
    <lineage>
        <taxon>Eukaryota</taxon>
        <taxon>Sar</taxon>
        <taxon>Stramenopiles</taxon>
        <taxon>Oomycota</taxon>
        <taxon>Peronosporomycetes</taxon>
        <taxon>Peronosporales</taxon>
        <taxon>Peronosporaceae</taxon>
        <taxon>Phytophthora</taxon>
    </lineage>
</organism>
<dbReference type="EMBL" id="QXFY01000055">
    <property type="protein sequence ID" value="KAE9359778.1"/>
    <property type="molecule type" value="Genomic_DNA"/>
</dbReference>
<sequence>MLCCTWYADLDVADVQQGTMTQHRKPCQRPLPMQHWPSVHSCRCRSMKACCCRAHMDKAHTNCKWGGMEPP</sequence>
<dbReference type="EMBL" id="QXGD01000130">
    <property type="protein sequence ID" value="KAE9251534.1"/>
    <property type="molecule type" value="Genomic_DNA"/>
</dbReference>
<evidence type="ECO:0000313" key="6">
    <source>
        <dbReference type="EMBL" id="KAE9359778.1"/>
    </source>
</evidence>
<dbReference type="Proteomes" id="UP000460718">
    <property type="component" value="Unassembled WGS sequence"/>
</dbReference>
<evidence type="ECO:0000313" key="11">
    <source>
        <dbReference type="Proteomes" id="UP000486351"/>
    </source>
</evidence>
<comment type="caution">
    <text evidence="1">The sequence shown here is derived from an EMBL/GenBank/DDBJ whole genome shotgun (WGS) entry which is preliminary data.</text>
</comment>
<dbReference type="Proteomes" id="UP000440732">
    <property type="component" value="Unassembled WGS sequence"/>
</dbReference>
<name>A0A6A3FNL7_9STRA</name>
<dbReference type="EMBL" id="QXGF01000127">
    <property type="protein sequence ID" value="KAE8946216.1"/>
    <property type="molecule type" value="Genomic_DNA"/>
</dbReference>
<evidence type="ECO:0000313" key="12">
    <source>
        <dbReference type="Proteomes" id="UP000488956"/>
    </source>
</evidence>
<protein>
    <submittedName>
        <fullName evidence="1">Uncharacterized protein</fullName>
    </submittedName>
</protein>
<evidence type="ECO:0000313" key="2">
    <source>
        <dbReference type="EMBL" id="KAE9025472.1"/>
    </source>
</evidence>